<gene>
    <name evidence="2" type="ORF">SNEC2469_LOCUS5733</name>
</gene>
<keyword evidence="3" id="KW-1185">Reference proteome</keyword>
<dbReference type="AlphaFoldDB" id="A0A812M9H1"/>
<dbReference type="Proteomes" id="UP000601435">
    <property type="component" value="Unassembled WGS sequence"/>
</dbReference>
<feature type="non-terminal residue" evidence="2">
    <location>
        <position position="1"/>
    </location>
</feature>
<dbReference type="OrthoDB" id="413318at2759"/>
<comment type="caution">
    <text evidence="2">The sequence shown here is derived from an EMBL/GenBank/DDBJ whole genome shotgun (WGS) entry which is preliminary data.</text>
</comment>
<accession>A0A812M9H1</accession>
<feature type="signal peptide" evidence="1">
    <location>
        <begin position="1"/>
        <end position="21"/>
    </location>
</feature>
<sequence>MPWMPWIMILRAFTYLPAVGASFVHLAAQVPWQSLPGLDAGLEHAARAEYELGVQAWNLRQPEQGLELFLRSAQKGHQVGECRLLIAHARTFLCNA</sequence>
<evidence type="ECO:0008006" key="4">
    <source>
        <dbReference type="Google" id="ProtNLM"/>
    </source>
</evidence>
<name>A0A812M9H1_9DINO</name>
<evidence type="ECO:0000256" key="1">
    <source>
        <dbReference type="SAM" id="SignalP"/>
    </source>
</evidence>
<evidence type="ECO:0000313" key="3">
    <source>
        <dbReference type="Proteomes" id="UP000601435"/>
    </source>
</evidence>
<organism evidence="2 3">
    <name type="scientific">Symbiodinium necroappetens</name>
    <dbReference type="NCBI Taxonomy" id="1628268"/>
    <lineage>
        <taxon>Eukaryota</taxon>
        <taxon>Sar</taxon>
        <taxon>Alveolata</taxon>
        <taxon>Dinophyceae</taxon>
        <taxon>Suessiales</taxon>
        <taxon>Symbiodiniaceae</taxon>
        <taxon>Symbiodinium</taxon>
    </lineage>
</organism>
<keyword evidence="1" id="KW-0732">Signal</keyword>
<dbReference type="EMBL" id="CAJNJA010010446">
    <property type="protein sequence ID" value="CAE7257629.1"/>
    <property type="molecule type" value="Genomic_DNA"/>
</dbReference>
<proteinExistence type="predicted"/>
<feature type="chain" id="PRO_5032858145" description="Sel1 repeat family protein" evidence="1">
    <location>
        <begin position="22"/>
        <end position="96"/>
    </location>
</feature>
<reference evidence="2" key="1">
    <citation type="submission" date="2021-02" db="EMBL/GenBank/DDBJ databases">
        <authorList>
            <person name="Dougan E. K."/>
            <person name="Rhodes N."/>
            <person name="Thang M."/>
            <person name="Chan C."/>
        </authorList>
    </citation>
    <scope>NUCLEOTIDE SEQUENCE</scope>
</reference>
<protein>
    <recommendedName>
        <fullName evidence="4">Sel1 repeat family protein</fullName>
    </recommendedName>
</protein>
<evidence type="ECO:0000313" key="2">
    <source>
        <dbReference type="EMBL" id="CAE7257629.1"/>
    </source>
</evidence>